<dbReference type="GO" id="GO:0000139">
    <property type="term" value="C:Golgi membrane"/>
    <property type="evidence" value="ECO:0007669"/>
    <property type="project" value="UniProtKB-SubCell"/>
</dbReference>
<dbReference type="Proteomes" id="UP000092600">
    <property type="component" value="Unassembled WGS sequence"/>
</dbReference>
<dbReference type="EMBL" id="LSRQ01000077">
    <property type="protein sequence ID" value="OAY85584.1"/>
    <property type="molecule type" value="Genomic_DNA"/>
</dbReference>
<keyword evidence="3" id="KW-0808">Transferase</keyword>
<feature type="non-terminal residue" evidence="12">
    <location>
        <position position="399"/>
    </location>
</feature>
<dbReference type="PANTHER" id="PTHR32285:SF324">
    <property type="entry name" value="PROTEIN TRICHOME BIREFRINGENCE-LIKE 25"/>
    <property type="match status" value="1"/>
</dbReference>
<evidence type="ECO:0000259" key="10">
    <source>
        <dbReference type="Pfam" id="PF13839"/>
    </source>
</evidence>
<comment type="caution">
    <text evidence="12">The sequence shown here is derived from an EMBL/GenBank/DDBJ whole genome shotgun (WGS) entry which is preliminary data.</text>
</comment>
<sequence>MNRANAKLGCALAMVLGSALLVAFSHSDASEAEIVRSVAGNKLKREQCDLFAGEWLPNPFGPAYTNASCKLIEFTRDCLTNGRPDTGYLYWRWKPFGCELPKFDAGKFLDLMRNKAWAFIGDSLLQNQRGSLLCLLSKRAFTNSLAYIDLQVEEAVEIYREAFAFTIWYFPSYNFTVTDICAPFLLKAENEATDHTMLHLDALDAKWTNNYHKYDYIVISGGMWFWRTATFLENNAIVGCHNCAAAGQNATEYGGDFSYRKALRLAFSFMLSSDHKPLVLFRTWNTEHYEFGGDGMLVCNRTVPYRAGEYDGRPTDHLMRGVEVEEFRRAAARSGARIRLVDTFRLSVLRPDAHMGLYWLVDRDPGDKTMNDCTHWCLPGAIDTWNDIAMEILMREGEF</sequence>
<evidence type="ECO:0000256" key="7">
    <source>
        <dbReference type="ARBA" id="ARBA00023034"/>
    </source>
</evidence>
<protein>
    <submittedName>
        <fullName evidence="12">Protein trichome birefringence-like 26</fullName>
    </submittedName>
</protein>
<organism evidence="12 13">
    <name type="scientific">Ananas comosus</name>
    <name type="common">Pineapple</name>
    <name type="synonym">Ananas ananas</name>
    <dbReference type="NCBI Taxonomy" id="4615"/>
    <lineage>
        <taxon>Eukaryota</taxon>
        <taxon>Viridiplantae</taxon>
        <taxon>Streptophyta</taxon>
        <taxon>Embryophyta</taxon>
        <taxon>Tracheophyta</taxon>
        <taxon>Spermatophyta</taxon>
        <taxon>Magnoliopsida</taxon>
        <taxon>Liliopsida</taxon>
        <taxon>Poales</taxon>
        <taxon>Bromeliaceae</taxon>
        <taxon>Bromelioideae</taxon>
        <taxon>Ananas</taxon>
    </lineage>
</organism>
<dbReference type="Pfam" id="PF13839">
    <property type="entry name" value="PC-Esterase"/>
    <property type="match status" value="1"/>
</dbReference>
<evidence type="ECO:0000259" key="11">
    <source>
        <dbReference type="Pfam" id="PF14416"/>
    </source>
</evidence>
<keyword evidence="5" id="KW-0735">Signal-anchor</keyword>
<keyword evidence="6" id="KW-1133">Transmembrane helix</keyword>
<evidence type="ECO:0000256" key="2">
    <source>
        <dbReference type="ARBA" id="ARBA00007727"/>
    </source>
</evidence>
<evidence type="ECO:0000256" key="6">
    <source>
        <dbReference type="ARBA" id="ARBA00022989"/>
    </source>
</evidence>
<dbReference type="STRING" id="4615.A0A199W8D7"/>
<dbReference type="InterPro" id="IPR026057">
    <property type="entry name" value="TBL_C"/>
</dbReference>
<dbReference type="PANTHER" id="PTHR32285">
    <property type="entry name" value="PROTEIN TRICHOME BIREFRINGENCE-LIKE 9-RELATED"/>
    <property type="match status" value="1"/>
</dbReference>
<evidence type="ECO:0000256" key="5">
    <source>
        <dbReference type="ARBA" id="ARBA00022968"/>
    </source>
</evidence>
<feature type="domain" description="Trichome birefringence-like C-terminal" evidence="10">
    <location>
        <begin position="100"/>
        <end position="390"/>
    </location>
</feature>
<comment type="similarity">
    <text evidence="2">Belongs to the PC-esterase family. TBL subfamily.</text>
</comment>
<name>A0A199W8D7_ANACO</name>
<evidence type="ECO:0000256" key="3">
    <source>
        <dbReference type="ARBA" id="ARBA00022679"/>
    </source>
</evidence>
<evidence type="ECO:0000313" key="12">
    <source>
        <dbReference type="EMBL" id="OAY85584.1"/>
    </source>
</evidence>
<keyword evidence="4" id="KW-0812">Transmembrane</keyword>
<feature type="domain" description="Trichome birefringence-like N-terminal" evidence="11">
    <location>
        <begin position="46"/>
        <end position="99"/>
    </location>
</feature>
<keyword evidence="7" id="KW-0333">Golgi apparatus</keyword>
<reference evidence="12 13" key="1">
    <citation type="journal article" date="2016" name="DNA Res.">
        <title>The draft genome of MD-2 pineapple using hybrid error correction of long reads.</title>
        <authorList>
            <person name="Redwan R.M."/>
            <person name="Saidin A."/>
            <person name="Kumar S.V."/>
        </authorList>
    </citation>
    <scope>NUCLEOTIDE SEQUENCE [LARGE SCALE GENOMIC DNA]</scope>
    <source>
        <strain evidence="13">cv. MD2</strain>
        <tissue evidence="12">Leaf</tissue>
    </source>
</reference>
<evidence type="ECO:0000256" key="4">
    <source>
        <dbReference type="ARBA" id="ARBA00022692"/>
    </source>
</evidence>
<dbReference type="InterPro" id="IPR029962">
    <property type="entry name" value="TBL"/>
</dbReference>
<dbReference type="GO" id="GO:1990538">
    <property type="term" value="F:xylan O-acetyltransferase activity"/>
    <property type="evidence" value="ECO:0007669"/>
    <property type="project" value="UniProtKB-ARBA"/>
</dbReference>
<evidence type="ECO:0000256" key="8">
    <source>
        <dbReference type="ARBA" id="ARBA00023136"/>
    </source>
</evidence>
<dbReference type="InterPro" id="IPR025846">
    <property type="entry name" value="TBL_N"/>
</dbReference>
<evidence type="ECO:0000256" key="9">
    <source>
        <dbReference type="SAM" id="SignalP"/>
    </source>
</evidence>
<gene>
    <name evidence="12" type="ORF">ACMD2_07629</name>
</gene>
<dbReference type="Pfam" id="PF14416">
    <property type="entry name" value="PMR5N"/>
    <property type="match status" value="1"/>
</dbReference>
<keyword evidence="8" id="KW-0472">Membrane</keyword>
<dbReference type="AlphaFoldDB" id="A0A199W8D7"/>
<keyword evidence="9" id="KW-0732">Signal</keyword>
<proteinExistence type="inferred from homology"/>
<evidence type="ECO:0000313" key="13">
    <source>
        <dbReference type="Proteomes" id="UP000092600"/>
    </source>
</evidence>
<feature type="signal peptide" evidence="9">
    <location>
        <begin position="1"/>
        <end position="32"/>
    </location>
</feature>
<evidence type="ECO:0000256" key="1">
    <source>
        <dbReference type="ARBA" id="ARBA00004323"/>
    </source>
</evidence>
<comment type="subcellular location">
    <subcellularLocation>
        <location evidence="1">Golgi apparatus membrane</location>
        <topology evidence="1">Single-pass type II membrane protein</topology>
    </subcellularLocation>
</comment>
<feature type="chain" id="PRO_5008286380" evidence="9">
    <location>
        <begin position="33"/>
        <end position="399"/>
    </location>
</feature>
<accession>A0A199W8D7</accession>